<dbReference type="RefSeq" id="XP_014147878.1">
    <property type="nucleotide sequence ID" value="XM_014292403.1"/>
</dbReference>
<protein>
    <submittedName>
        <fullName evidence="1">Uncharacterized protein</fullName>
    </submittedName>
</protein>
<accession>A0A0L0FBV5</accession>
<dbReference type="GeneID" id="25913969"/>
<organism evidence="1 2">
    <name type="scientific">Sphaeroforma arctica JP610</name>
    <dbReference type="NCBI Taxonomy" id="667725"/>
    <lineage>
        <taxon>Eukaryota</taxon>
        <taxon>Ichthyosporea</taxon>
        <taxon>Ichthyophonida</taxon>
        <taxon>Sphaeroforma</taxon>
    </lineage>
</organism>
<dbReference type="Proteomes" id="UP000054560">
    <property type="component" value="Unassembled WGS sequence"/>
</dbReference>
<dbReference type="EMBL" id="KQ244918">
    <property type="protein sequence ID" value="KNC73976.1"/>
    <property type="molecule type" value="Genomic_DNA"/>
</dbReference>
<gene>
    <name evidence="1" type="ORF">SARC_13465</name>
</gene>
<name>A0A0L0FBV5_9EUKA</name>
<proteinExistence type="predicted"/>
<evidence type="ECO:0000313" key="1">
    <source>
        <dbReference type="EMBL" id="KNC73976.1"/>
    </source>
</evidence>
<reference evidence="1 2" key="1">
    <citation type="submission" date="2011-02" db="EMBL/GenBank/DDBJ databases">
        <title>The Genome Sequence of Sphaeroforma arctica JP610.</title>
        <authorList>
            <consortium name="The Broad Institute Genome Sequencing Platform"/>
            <person name="Russ C."/>
            <person name="Cuomo C."/>
            <person name="Young S.K."/>
            <person name="Zeng Q."/>
            <person name="Gargeya S."/>
            <person name="Alvarado L."/>
            <person name="Berlin A."/>
            <person name="Chapman S.B."/>
            <person name="Chen Z."/>
            <person name="Freedman E."/>
            <person name="Gellesch M."/>
            <person name="Goldberg J."/>
            <person name="Griggs A."/>
            <person name="Gujja S."/>
            <person name="Heilman E."/>
            <person name="Heiman D."/>
            <person name="Howarth C."/>
            <person name="Mehta T."/>
            <person name="Neiman D."/>
            <person name="Pearson M."/>
            <person name="Roberts A."/>
            <person name="Saif S."/>
            <person name="Shea T."/>
            <person name="Shenoy N."/>
            <person name="Sisk P."/>
            <person name="Stolte C."/>
            <person name="Sykes S."/>
            <person name="White J."/>
            <person name="Yandava C."/>
            <person name="Burger G."/>
            <person name="Gray M.W."/>
            <person name="Holland P.W.H."/>
            <person name="King N."/>
            <person name="Lang F.B.F."/>
            <person name="Roger A.J."/>
            <person name="Ruiz-Trillo I."/>
            <person name="Haas B."/>
            <person name="Nusbaum C."/>
            <person name="Birren B."/>
        </authorList>
    </citation>
    <scope>NUCLEOTIDE SEQUENCE [LARGE SCALE GENOMIC DNA]</scope>
    <source>
        <strain evidence="1 2">JP610</strain>
    </source>
</reference>
<keyword evidence="2" id="KW-1185">Reference proteome</keyword>
<evidence type="ECO:0000313" key="2">
    <source>
        <dbReference type="Proteomes" id="UP000054560"/>
    </source>
</evidence>
<sequence>MGSAMRQKYPPLAVDTQRNRQLVEAICCDEIVTGRLRDHEKLHKTITRSWLKTSGWMRSDTDARKMYRKRSEYGYKHMSEADIRRMGNVIDYVSQDWKHFPGHTVTMPDGRVHATSGICARGIRLAQKLANLIRAWAVFPMHLLLRKNLLSVADGQKLTLLVTLAVEYWTMKMTRYEEYKLKITHKNTVKLKADGKSFMTSQEVGQIMGRALVPSDQEMDGSDYSD</sequence>
<dbReference type="AlphaFoldDB" id="A0A0L0FBV5"/>